<feature type="compositionally biased region" description="Basic and acidic residues" evidence="1">
    <location>
        <begin position="638"/>
        <end position="673"/>
    </location>
</feature>
<dbReference type="EMBL" id="JAGTJS010000007">
    <property type="protein sequence ID" value="KAH7263923.1"/>
    <property type="molecule type" value="Genomic_DNA"/>
</dbReference>
<sequence>MKVALALSALLAFPLPIMGFVPFFNNKNKDHPLVRASKTKITIRPFGLFENKKGPKVTSGPGGRVFDGPLRARDVDHGNHDHGRHEHHHEGHHGHGHHHGHNEAHRHGHDEGHRHGHGHDEAHRHGHSEGHRHGHHQEHRHGHDQVHDSEHRESHDNRHSSTHHGHHHQTSNHRHGLSRHRHPTKHHRHGHLHPHYHHHHTHHLHPIRPCYILTEKSLCRDLYILAEKADHAAHLVQTSLCRQNSTCWDHIREAIYRLEYGLDLFDKYVDHTTLDKCFTRAEEAVVTKCYIHYAQSVIRLLKVTHESGRYLEGEVDRPILTAINSLRAADRAFVLDLGRRIESKESLKVIMRKQGAEDGTTGDSVQEAFNRFISTPLITGEDFKNYPSEAEERARKVEHYGKGGRKHGGQGHGHGHHGHGHGHHGYGHHGHGHEHGHGIYRGYKNHGHDGGYTDTLSHVRKGKDGYHHVHHHGHHHGQKGGHHHGHDGGHHHGHHHGHKEGHHELHGHKNEHGHGHKHGHSYGHQEGHHQGHREGHGHNHGHKGHHHGKHRGHADHHQKRNMFMLQQSIRPVLMTGDKIRPLKPLTPKQEEENIRQHRIHDDVEDTVERWQGSEDMSSPYSYYREKARNERLPPQYRNRGEQYAADKLREDRGGHGHRDRDSHYNDDKHHGKFDDDENIDYFFDELDDGDAPPYPKSEHNGRLHDDHRHQDTPYHHQEEYKFGDRKYG</sequence>
<dbReference type="PRINTS" id="PR00334">
    <property type="entry name" value="KININOGEN"/>
</dbReference>
<dbReference type="OrthoDB" id="5150382at2759"/>
<accession>A0A9P9KJG4</accession>
<evidence type="ECO:0000313" key="4">
    <source>
        <dbReference type="Proteomes" id="UP000736672"/>
    </source>
</evidence>
<evidence type="ECO:0000313" key="3">
    <source>
        <dbReference type="EMBL" id="KAH7263923.1"/>
    </source>
</evidence>
<feature type="compositionally biased region" description="Basic and acidic residues" evidence="1">
    <location>
        <begin position="523"/>
        <end position="537"/>
    </location>
</feature>
<feature type="compositionally biased region" description="Basic and acidic residues" evidence="1">
    <location>
        <begin position="501"/>
        <end position="513"/>
    </location>
</feature>
<feature type="compositionally biased region" description="Basic and acidic residues" evidence="1">
    <location>
        <begin position="70"/>
        <end position="84"/>
    </location>
</feature>
<feature type="region of interest" description="Disordered" evidence="1">
    <location>
        <begin position="579"/>
        <end position="728"/>
    </location>
</feature>
<protein>
    <recommendedName>
        <fullName evidence="5">Histidine-rich glycoprotein</fullName>
    </recommendedName>
</protein>
<feature type="chain" id="PRO_5040464234" description="Histidine-rich glycoprotein" evidence="2">
    <location>
        <begin position="20"/>
        <end position="728"/>
    </location>
</feature>
<feature type="region of interest" description="Disordered" evidence="1">
    <location>
        <begin position="465"/>
        <end position="557"/>
    </location>
</feature>
<feature type="compositionally biased region" description="Basic residues" evidence="1">
    <location>
        <begin position="402"/>
        <end position="434"/>
    </location>
</feature>
<feature type="region of interest" description="Disordered" evidence="1">
    <location>
        <begin position="52"/>
        <end position="199"/>
    </location>
</feature>
<gene>
    <name evidence="3" type="ORF">B0J15DRAFT_580878</name>
</gene>
<feature type="compositionally biased region" description="Basic residues" evidence="1">
    <location>
        <begin position="538"/>
        <end position="557"/>
    </location>
</feature>
<evidence type="ECO:0000256" key="2">
    <source>
        <dbReference type="SAM" id="SignalP"/>
    </source>
</evidence>
<feature type="region of interest" description="Disordered" evidence="1">
    <location>
        <begin position="401"/>
        <end position="437"/>
    </location>
</feature>
<dbReference type="InterPro" id="IPR002395">
    <property type="entry name" value="Kininogen"/>
</dbReference>
<feature type="compositionally biased region" description="Basic and acidic residues" evidence="1">
    <location>
        <begin position="696"/>
        <end position="728"/>
    </location>
</feature>
<evidence type="ECO:0008006" key="5">
    <source>
        <dbReference type="Google" id="ProtNLM"/>
    </source>
</evidence>
<feature type="compositionally biased region" description="Basic and acidic residues" evidence="1">
    <location>
        <begin position="588"/>
        <end position="612"/>
    </location>
</feature>
<feature type="compositionally biased region" description="Basic residues" evidence="1">
    <location>
        <begin position="468"/>
        <end position="500"/>
    </location>
</feature>
<organism evidence="3 4">
    <name type="scientific">Fusarium solani</name>
    <name type="common">Filamentous fungus</name>
    <dbReference type="NCBI Taxonomy" id="169388"/>
    <lineage>
        <taxon>Eukaryota</taxon>
        <taxon>Fungi</taxon>
        <taxon>Dikarya</taxon>
        <taxon>Ascomycota</taxon>
        <taxon>Pezizomycotina</taxon>
        <taxon>Sordariomycetes</taxon>
        <taxon>Hypocreomycetidae</taxon>
        <taxon>Hypocreales</taxon>
        <taxon>Nectriaceae</taxon>
        <taxon>Fusarium</taxon>
        <taxon>Fusarium solani species complex</taxon>
    </lineage>
</organism>
<dbReference type="Proteomes" id="UP000736672">
    <property type="component" value="Unassembled WGS sequence"/>
</dbReference>
<feature type="compositionally biased region" description="Acidic residues" evidence="1">
    <location>
        <begin position="674"/>
        <end position="690"/>
    </location>
</feature>
<proteinExistence type="predicted"/>
<dbReference type="AlphaFoldDB" id="A0A9P9KJG4"/>
<keyword evidence="2" id="KW-0732">Signal</keyword>
<keyword evidence="4" id="KW-1185">Reference proteome</keyword>
<evidence type="ECO:0000256" key="1">
    <source>
        <dbReference type="SAM" id="MobiDB-lite"/>
    </source>
</evidence>
<feature type="compositionally biased region" description="Basic residues" evidence="1">
    <location>
        <begin position="160"/>
        <end position="199"/>
    </location>
</feature>
<feature type="compositionally biased region" description="Basic and acidic residues" evidence="1">
    <location>
        <begin position="141"/>
        <end position="159"/>
    </location>
</feature>
<feature type="compositionally biased region" description="Basic residues" evidence="1">
    <location>
        <begin position="85"/>
        <end position="100"/>
    </location>
</feature>
<comment type="caution">
    <text evidence="3">The sequence shown here is derived from an EMBL/GenBank/DDBJ whole genome shotgun (WGS) entry which is preliminary data.</text>
</comment>
<feature type="compositionally biased region" description="Basic and acidic residues" evidence="1">
    <location>
        <begin position="101"/>
        <end position="131"/>
    </location>
</feature>
<feature type="signal peptide" evidence="2">
    <location>
        <begin position="1"/>
        <end position="19"/>
    </location>
</feature>
<reference evidence="3" key="1">
    <citation type="journal article" date="2021" name="Nat. Commun.">
        <title>Genetic determinants of endophytism in the Arabidopsis root mycobiome.</title>
        <authorList>
            <person name="Mesny F."/>
            <person name="Miyauchi S."/>
            <person name="Thiergart T."/>
            <person name="Pickel B."/>
            <person name="Atanasova L."/>
            <person name="Karlsson M."/>
            <person name="Huettel B."/>
            <person name="Barry K.W."/>
            <person name="Haridas S."/>
            <person name="Chen C."/>
            <person name="Bauer D."/>
            <person name="Andreopoulos W."/>
            <person name="Pangilinan J."/>
            <person name="LaButti K."/>
            <person name="Riley R."/>
            <person name="Lipzen A."/>
            <person name="Clum A."/>
            <person name="Drula E."/>
            <person name="Henrissat B."/>
            <person name="Kohler A."/>
            <person name="Grigoriev I.V."/>
            <person name="Martin F.M."/>
            <person name="Hacquard S."/>
        </authorList>
    </citation>
    <scope>NUCLEOTIDE SEQUENCE</scope>
    <source>
        <strain evidence="3">FSSC 5 MPI-SDFR-AT-0091</strain>
    </source>
</reference>
<name>A0A9P9KJG4_FUSSL</name>